<evidence type="ECO:0000313" key="2">
    <source>
        <dbReference type="Proteomes" id="UP000326907"/>
    </source>
</evidence>
<dbReference type="Proteomes" id="UP000326907">
    <property type="component" value="Unassembled WGS sequence"/>
</dbReference>
<protein>
    <submittedName>
        <fullName evidence="1">Uncharacterized protein</fullName>
    </submittedName>
</protein>
<gene>
    <name evidence="1" type="ORF">F5983_32700</name>
</gene>
<proteinExistence type="predicted"/>
<dbReference type="AlphaFoldDB" id="A0A5N5EIK1"/>
<evidence type="ECO:0000313" key="1">
    <source>
        <dbReference type="EMBL" id="KAB2588402.1"/>
    </source>
</evidence>
<reference evidence="1 2" key="1">
    <citation type="submission" date="2019-09" db="EMBL/GenBank/DDBJ databases">
        <authorList>
            <person name="Liu P."/>
        </authorList>
    </citation>
    <scope>NUCLEOTIDE SEQUENCE [LARGE SCALE GENOMIC DNA]</scope>
    <source>
        <strain evidence="1 2">TRM68085</strain>
    </source>
</reference>
<dbReference type="RefSeq" id="WP_151513486.1">
    <property type="nucleotide sequence ID" value="NZ_VYUA01000050.1"/>
</dbReference>
<name>A0A5N5EIK1_9ACTN</name>
<accession>A0A5N5EIK1</accession>
<keyword evidence="2" id="KW-1185">Reference proteome</keyword>
<sequence>MAADLYTRYMAASDTWRAHLDRCSACTAEERCPDGAPLWERLVRLQDAYLTHLRTKKGTS</sequence>
<comment type="caution">
    <text evidence="1">The sequence shown here is derived from an EMBL/GenBank/DDBJ whole genome shotgun (WGS) entry which is preliminary data.</text>
</comment>
<organism evidence="1 2">
    <name type="scientific">Streptomyces arboris</name>
    <dbReference type="NCBI Taxonomy" id="2600619"/>
    <lineage>
        <taxon>Bacteria</taxon>
        <taxon>Bacillati</taxon>
        <taxon>Actinomycetota</taxon>
        <taxon>Actinomycetes</taxon>
        <taxon>Kitasatosporales</taxon>
        <taxon>Streptomycetaceae</taxon>
        <taxon>Streptomyces</taxon>
    </lineage>
</organism>
<dbReference type="EMBL" id="VYUA01000050">
    <property type="protein sequence ID" value="KAB2588402.1"/>
    <property type="molecule type" value="Genomic_DNA"/>
</dbReference>